<accession>W5IJX2</accession>
<dbReference type="Pfam" id="PF04397">
    <property type="entry name" value="LytTR"/>
    <property type="match status" value="1"/>
</dbReference>
<dbReference type="AlphaFoldDB" id="W5IJX2"/>
<dbReference type="InterPro" id="IPR046947">
    <property type="entry name" value="LytR-like"/>
</dbReference>
<dbReference type="PANTHER" id="PTHR37299:SF4">
    <property type="entry name" value="TRANSCRIPTIONAL REGULATOR"/>
    <property type="match status" value="1"/>
</dbReference>
<keyword evidence="4" id="KW-1185">Reference proteome</keyword>
<sequence>MKTIFHIDPTMKEKERAEFYLSDLSPEVQKIVDQLRNIDREQTTEQSDQEETADHRNQENVSDSPYHPDSRARPGEAIIWCSLGTSLVPVKVSDIYTVYVLHEKTFVTTSTAKYEYKDRLYRIRELLPENFLDVSRNATLNTSYIKFLDMSFSGTISVIMTNKQTIQVSRRFVAEFKNRLGL</sequence>
<dbReference type="InterPro" id="IPR007492">
    <property type="entry name" value="LytTR_DNA-bd_dom"/>
</dbReference>
<evidence type="ECO:0000313" key="4">
    <source>
        <dbReference type="Proteomes" id="UP000005777"/>
    </source>
</evidence>
<organism evidence="3 4">
    <name type="scientific">Scardovia inopinata F0304</name>
    <dbReference type="NCBI Taxonomy" id="641146"/>
    <lineage>
        <taxon>Bacteria</taxon>
        <taxon>Bacillati</taxon>
        <taxon>Actinomycetota</taxon>
        <taxon>Actinomycetes</taxon>
        <taxon>Bifidobacteriales</taxon>
        <taxon>Bifidobacteriaceae</taxon>
        <taxon>Scardovia</taxon>
    </lineage>
</organism>
<proteinExistence type="predicted"/>
<feature type="domain" description="HTH LytTR-type" evidence="2">
    <location>
        <begin position="79"/>
        <end position="182"/>
    </location>
</feature>
<feature type="region of interest" description="Disordered" evidence="1">
    <location>
        <begin position="42"/>
        <end position="70"/>
    </location>
</feature>
<dbReference type="PROSITE" id="PS50930">
    <property type="entry name" value="HTH_LYTTR"/>
    <property type="match status" value="1"/>
</dbReference>
<dbReference type="SMART" id="SM00850">
    <property type="entry name" value="LytTR"/>
    <property type="match status" value="1"/>
</dbReference>
<dbReference type="GO" id="GO:0003677">
    <property type="term" value="F:DNA binding"/>
    <property type="evidence" value="ECO:0007669"/>
    <property type="project" value="InterPro"/>
</dbReference>
<dbReference type="EMBL" id="ADCX01000004">
    <property type="protein sequence ID" value="EFG27199.1"/>
    <property type="molecule type" value="Genomic_DNA"/>
</dbReference>
<dbReference type="Gene3D" id="2.40.50.1020">
    <property type="entry name" value="LytTr DNA-binding domain"/>
    <property type="match status" value="1"/>
</dbReference>
<evidence type="ECO:0000313" key="3">
    <source>
        <dbReference type="EMBL" id="EFG27199.1"/>
    </source>
</evidence>
<dbReference type="PANTHER" id="PTHR37299">
    <property type="entry name" value="TRANSCRIPTIONAL REGULATOR-RELATED"/>
    <property type="match status" value="1"/>
</dbReference>
<dbReference type="GO" id="GO:0000156">
    <property type="term" value="F:phosphorelay response regulator activity"/>
    <property type="evidence" value="ECO:0007669"/>
    <property type="project" value="InterPro"/>
</dbReference>
<protein>
    <recommendedName>
        <fullName evidence="2">HTH LytTR-type domain-containing protein</fullName>
    </recommendedName>
</protein>
<reference evidence="3 4" key="1">
    <citation type="submission" date="2012-01" db="EMBL/GenBank/DDBJ databases">
        <title>The Genome Sequence of Scardovia inopinata F0304.</title>
        <authorList>
            <consortium name="The Broad Institute Genome Sequencing Platform"/>
            <person name="Earl A."/>
            <person name="Ward D."/>
            <person name="Feldgarden M."/>
            <person name="Gevers D."/>
            <person name="Izard J."/>
            <person name="Baranova O.V."/>
            <person name="Blanton J.M."/>
            <person name="Tanner A.C."/>
            <person name="Dewhirst F.E."/>
            <person name="Young S.K."/>
            <person name="Zeng Q."/>
            <person name="Gargeya S."/>
            <person name="Fitzgerald M."/>
            <person name="Haas B."/>
            <person name="Abouelleil A."/>
            <person name="Alvarado L."/>
            <person name="Arachchi H.M."/>
            <person name="Berlin A."/>
            <person name="Chapman S.B."/>
            <person name="Gearin G."/>
            <person name="Goldberg J."/>
            <person name="Griggs A."/>
            <person name="Gujja S."/>
            <person name="Hansen M."/>
            <person name="Heiman D."/>
            <person name="Howarth C."/>
            <person name="Larimer J."/>
            <person name="Lui A."/>
            <person name="MacDonald P.J."/>
            <person name="McCowen C."/>
            <person name="Montmayeur A."/>
            <person name="Murphy C."/>
            <person name="Neiman D."/>
            <person name="Pearson M."/>
            <person name="Priest M."/>
            <person name="Roberts A."/>
            <person name="Saif S."/>
            <person name="Shea T."/>
            <person name="Sisk P."/>
            <person name="Stolte C."/>
            <person name="Sykes S."/>
            <person name="Wortman J."/>
            <person name="Nusbaum C."/>
            <person name="Birren B."/>
        </authorList>
    </citation>
    <scope>NUCLEOTIDE SEQUENCE [LARGE SCALE GENOMIC DNA]</scope>
    <source>
        <strain evidence="3 4">F0304</strain>
    </source>
</reference>
<evidence type="ECO:0000259" key="2">
    <source>
        <dbReference type="PROSITE" id="PS50930"/>
    </source>
</evidence>
<name>W5IJX2_SCAIO</name>
<dbReference type="eggNOG" id="COG3279">
    <property type="taxonomic scope" value="Bacteria"/>
</dbReference>
<dbReference type="Proteomes" id="UP000005777">
    <property type="component" value="Unassembled WGS sequence"/>
</dbReference>
<evidence type="ECO:0000256" key="1">
    <source>
        <dbReference type="SAM" id="MobiDB-lite"/>
    </source>
</evidence>
<gene>
    <name evidence="3" type="ORF">HMPREF9020_00838</name>
</gene>
<comment type="caution">
    <text evidence="3">The sequence shown here is derived from an EMBL/GenBank/DDBJ whole genome shotgun (WGS) entry which is preliminary data.</text>
</comment>
<dbReference type="HOGENOM" id="CLU_106729_4_2_11"/>
<dbReference type="RefSeq" id="WP_006293203.1">
    <property type="nucleotide sequence ID" value="NZ_GG770225.1"/>
</dbReference>